<dbReference type="CDD" id="cd06222">
    <property type="entry name" value="RNase_H_like"/>
    <property type="match status" value="1"/>
</dbReference>
<dbReference type="InterPro" id="IPR002156">
    <property type="entry name" value="RNaseH_domain"/>
</dbReference>
<name>A0A834WTB5_9FABA</name>
<dbReference type="InterPro" id="IPR012337">
    <property type="entry name" value="RNaseH-like_sf"/>
</dbReference>
<feature type="domain" description="RNase H type-1" evidence="1">
    <location>
        <begin position="361"/>
        <end position="447"/>
    </location>
</feature>
<dbReference type="Gene3D" id="3.60.10.10">
    <property type="entry name" value="Endonuclease/exonuclease/phosphatase"/>
    <property type="match status" value="1"/>
</dbReference>
<evidence type="ECO:0000313" key="2">
    <source>
        <dbReference type="EMBL" id="KAF7832133.1"/>
    </source>
</evidence>
<proteinExistence type="predicted"/>
<sequence length="484" mass="54255">MSKAQLVNITSPEVRALMSALKRNGLLLVFPPATMATLPPRNQVFETLLAVGQLMVHKEVSQEPVDHTVIGSQVMGVVFRGDMDLRRLDVCVTTFLQLETVVLDYAVNCKPSRWDESVDPVSEDESHSSCASSDSVDLNHGCYPIIMDPLKFLVWNVRGAASSNFRRMFAELKNQYHPNLVFLSETRIGGSRVDEIIGSLGFSNHFRVDSMGFPGGMWLLWENDQIEVHVHENNFQEIHTTVESVLIEKEVNDKRWIPPQVGRIKISHLLFADDVILFAKVGKKSIESIKKTLDVFFACSGLNVNREKSSVWFSPNHYGSIIGKSLLQGSAVVNCGRCLIPNFEIIMVIGERGFSKFLGIGNIVLAELWAIYLGIRLDEEESCLPLHVEFDSQTAVNLIKIFDTPSSHPCFPLIHAYRLLVARLHHISLSHIFREANSYANSLAKKAIELKLDYCTFNLPPSFVVLPLEAYLLGIEIPRRIGIG</sequence>
<dbReference type="GO" id="GO:0003676">
    <property type="term" value="F:nucleic acid binding"/>
    <property type="evidence" value="ECO:0007669"/>
    <property type="project" value="InterPro"/>
</dbReference>
<evidence type="ECO:0000313" key="3">
    <source>
        <dbReference type="Proteomes" id="UP000634136"/>
    </source>
</evidence>
<organism evidence="2 3">
    <name type="scientific">Senna tora</name>
    <dbReference type="NCBI Taxonomy" id="362788"/>
    <lineage>
        <taxon>Eukaryota</taxon>
        <taxon>Viridiplantae</taxon>
        <taxon>Streptophyta</taxon>
        <taxon>Embryophyta</taxon>
        <taxon>Tracheophyta</taxon>
        <taxon>Spermatophyta</taxon>
        <taxon>Magnoliopsida</taxon>
        <taxon>eudicotyledons</taxon>
        <taxon>Gunneridae</taxon>
        <taxon>Pentapetalae</taxon>
        <taxon>rosids</taxon>
        <taxon>fabids</taxon>
        <taxon>Fabales</taxon>
        <taxon>Fabaceae</taxon>
        <taxon>Caesalpinioideae</taxon>
        <taxon>Cassia clade</taxon>
        <taxon>Senna</taxon>
    </lineage>
</organism>
<gene>
    <name evidence="2" type="ORF">G2W53_014466</name>
</gene>
<dbReference type="SUPFAM" id="SSF53098">
    <property type="entry name" value="Ribonuclease H-like"/>
    <property type="match status" value="1"/>
</dbReference>
<keyword evidence="2" id="KW-0695">RNA-directed DNA polymerase</keyword>
<dbReference type="GO" id="GO:0003964">
    <property type="term" value="F:RNA-directed DNA polymerase activity"/>
    <property type="evidence" value="ECO:0007669"/>
    <property type="project" value="UniProtKB-KW"/>
</dbReference>
<dbReference type="InterPro" id="IPR036691">
    <property type="entry name" value="Endo/exonu/phosph_ase_sf"/>
</dbReference>
<keyword evidence="2" id="KW-0548">Nucleotidyltransferase</keyword>
<dbReference type="AlphaFoldDB" id="A0A834WTB5"/>
<dbReference type="PANTHER" id="PTHR35218:SF9">
    <property type="entry name" value="ENDONUCLEASE_EXONUCLEASE_PHOSPHATASE DOMAIN-CONTAINING PROTEIN"/>
    <property type="match status" value="1"/>
</dbReference>
<dbReference type="Pfam" id="PF13456">
    <property type="entry name" value="RVT_3"/>
    <property type="match status" value="1"/>
</dbReference>
<reference evidence="2" key="1">
    <citation type="submission" date="2020-09" db="EMBL/GenBank/DDBJ databases">
        <title>Genome-Enabled Discovery of Anthraquinone Biosynthesis in Senna tora.</title>
        <authorList>
            <person name="Kang S.-H."/>
            <person name="Pandey R.P."/>
            <person name="Lee C.-M."/>
            <person name="Sim J.-S."/>
            <person name="Jeong J.-T."/>
            <person name="Choi B.-S."/>
            <person name="Jung M."/>
            <person name="Ginzburg D."/>
            <person name="Zhao K."/>
            <person name="Won S.Y."/>
            <person name="Oh T.-J."/>
            <person name="Yu Y."/>
            <person name="Kim N.-H."/>
            <person name="Lee O.R."/>
            <person name="Lee T.-H."/>
            <person name="Bashyal P."/>
            <person name="Kim T.-S."/>
            <person name="Lee W.-H."/>
            <person name="Kawkins C."/>
            <person name="Kim C.-K."/>
            <person name="Kim J.S."/>
            <person name="Ahn B.O."/>
            <person name="Rhee S.Y."/>
            <person name="Sohng J.K."/>
        </authorList>
    </citation>
    <scope>NUCLEOTIDE SEQUENCE</scope>
    <source>
        <tissue evidence="2">Leaf</tissue>
    </source>
</reference>
<dbReference type="GO" id="GO:0004523">
    <property type="term" value="F:RNA-DNA hybrid ribonuclease activity"/>
    <property type="evidence" value="ECO:0007669"/>
    <property type="project" value="InterPro"/>
</dbReference>
<evidence type="ECO:0000259" key="1">
    <source>
        <dbReference type="Pfam" id="PF13456"/>
    </source>
</evidence>
<keyword evidence="3" id="KW-1185">Reference proteome</keyword>
<dbReference type="Proteomes" id="UP000634136">
    <property type="component" value="Unassembled WGS sequence"/>
</dbReference>
<dbReference type="Gene3D" id="3.30.420.10">
    <property type="entry name" value="Ribonuclease H-like superfamily/Ribonuclease H"/>
    <property type="match status" value="1"/>
</dbReference>
<dbReference type="SUPFAM" id="SSF56219">
    <property type="entry name" value="DNase I-like"/>
    <property type="match status" value="1"/>
</dbReference>
<dbReference type="InterPro" id="IPR044730">
    <property type="entry name" value="RNase_H-like_dom_plant"/>
</dbReference>
<comment type="caution">
    <text evidence="2">The sequence shown here is derived from an EMBL/GenBank/DDBJ whole genome shotgun (WGS) entry which is preliminary data.</text>
</comment>
<protein>
    <submittedName>
        <fullName evidence="2">Reverse transcriptase</fullName>
    </submittedName>
</protein>
<accession>A0A834WTB5</accession>
<dbReference type="EMBL" id="JAAIUW010000005">
    <property type="protein sequence ID" value="KAF7832133.1"/>
    <property type="molecule type" value="Genomic_DNA"/>
</dbReference>
<dbReference type="PANTHER" id="PTHR35218">
    <property type="entry name" value="RNASE H DOMAIN-CONTAINING PROTEIN"/>
    <property type="match status" value="1"/>
</dbReference>
<keyword evidence="2" id="KW-0808">Transferase</keyword>
<dbReference type="InterPro" id="IPR036397">
    <property type="entry name" value="RNaseH_sf"/>
</dbReference>
<dbReference type="OrthoDB" id="1305317at2759"/>